<dbReference type="Pfam" id="PF02566">
    <property type="entry name" value="OsmC"/>
    <property type="match status" value="1"/>
</dbReference>
<dbReference type="NCBIfam" id="TIGR03561">
    <property type="entry name" value="organ_hyd_perox"/>
    <property type="match status" value="1"/>
</dbReference>
<dbReference type="Gene3D" id="3.30.300.20">
    <property type="match status" value="1"/>
</dbReference>
<sequence>MTEQEPLFTASATAVGGRQGRVESSDGNIKMDLAMPGTPRAKELPNATNPEQLFACGYSACFDGAIQHIARREHVKFDSQVTANVSFFKDDVDQGFKIAVTLQVKGNGIEKEKLEELVHKAHEFCPYSKATRGNIDVTLEVVE</sequence>
<gene>
    <name evidence="3" type="ORF">J2S10_004958</name>
</gene>
<dbReference type="InterPro" id="IPR015946">
    <property type="entry name" value="KH_dom-like_a/b"/>
</dbReference>
<protein>
    <submittedName>
        <fullName evidence="3">Ohr subfamily peroxiredoxin</fullName>
    </submittedName>
</protein>
<name>A0ABT9Y280_9BACI</name>
<dbReference type="Gene3D" id="2.20.25.10">
    <property type="match status" value="1"/>
</dbReference>
<dbReference type="Proteomes" id="UP001224122">
    <property type="component" value="Unassembled WGS sequence"/>
</dbReference>
<evidence type="ECO:0000313" key="3">
    <source>
        <dbReference type="EMBL" id="MDQ0201748.1"/>
    </source>
</evidence>
<dbReference type="RefSeq" id="WP_307413331.1">
    <property type="nucleotide sequence ID" value="NZ_JAUSTW010000011.1"/>
</dbReference>
<evidence type="ECO:0000256" key="2">
    <source>
        <dbReference type="SAM" id="MobiDB-lite"/>
    </source>
</evidence>
<evidence type="ECO:0000256" key="1">
    <source>
        <dbReference type="ARBA" id="ARBA00007378"/>
    </source>
</evidence>
<dbReference type="InterPro" id="IPR003718">
    <property type="entry name" value="OsmC/Ohr_fam"/>
</dbReference>
<organism evidence="3 4">
    <name type="scientific">Neobacillus ginsengisoli</name>
    <dbReference type="NCBI Taxonomy" id="904295"/>
    <lineage>
        <taxon>Bacteria</taxon>
        <taxon>Bacillati</taxon>
        <taxon>Bacillota</taxon>
        <taxon>Bacilli</taxon>
        <taxon>Bacillales</taxon>
        <taxon>Bacillaceae</taxon>
        <taxon>Neobacillus</taxon>
    </lineage>
</organism>
<dbReference type="PANTHER" id="PTHR33797">
    <property type="entry name" value="ORGANIC HYDROPEROXIDE RESISTANCE PROTEIN-LIKE"/>
    <property type="match status" value="1"/>
</dbReference>
<evidence type="ECO:0000313" key="4">
    <source>
        <dbReference type="Proteomes" id="UP001224122"/>
    </source>
</evidence>
<dbReference type="InterPro" id="IPR019953">
    <property type="entry name" value="OHR"/>
</dbReference>
<dbReference type="SUPFAM" id="SSF82784">
    <property type="entry name" value="OsmC-like"/>
    <property type="match status" value="1"/>
</dbReference>
<dbReference type="InterPro" id="IPR036102">
    <property type="entry name" value="OsmC/Ohrsf"/>
</dbReference>
<comment type="caution">
    <text evidence="3">The sequence shown here is derived from an EMBL/GenBank/DDBJ whole genome shotgun (WGS) entry which is preliminary data.</text>
</comment>
<comment type="similarity">
    <text evidence="1">Belongs to the OsmC/Ohr family.</text>
</comment>
<feature type="region of interest" description="Disordered" evidence="2">
    <location>
        <begin position="1"/>
        <end position="30"/>
    </location>
</feature>
<keyword evidence="4" id="KW-1185">Reference proteome</keyword>
<dbReference type="EMBL" id="JAUSTW010000011">
    <property type="protein sequence ID" value="MDQ0201748.1"/>
    <property type="molecule type" value="Genomic_DNA"/>
</dbReference>
<reference evidence="3 4" key="1">
    <citation type="submission" date="2023-07" db="EMBL/GenBank/DDBJ databases">
        <title>Genomic Encyclopedia of Type Strains, Phase IV (KMG-IV): sequencing the most valuable type-strain genomes for metagenomic binning, comparative biology and taxonomic classification.</title>
        <authorList>
            <person name="Goeker M."/>
        </authorList>
    </citation>
    <scope>NUCLEOTIDE SEQUENCE [LARGE SCALE GENOMIC DNA]</scope>
    <source>
        <strain evidence="3 4">DSM 27594</strain>
    </source>
</reference>
<proteinExistence type="inferred from homology"/>
<accession>A0ABT9Y280</accession>
<dbReference type="PANTHER" id="PTHR33797:SF2">
    <property type="entry name" value="ORGANIC HYDROPEROXIDE RESISTANCE PROTEIN-LIKE"/>
    <property type="match status" value="1"/>
</dbReference>